<protein>
    <submittedName>
        <fullName evidence="1">Uncharacterized protein</fullName>
    </submittedName>
</protein>
<dbReference type="EMBL" id="BAEN01000009">
    <property type="protein sequence ID" value="GAC12892.1"/>
    <property type="molecule type" value="Genomic_DNA"/>
</dbReference>
<proteinExistence type="predicted"/>
<organism evidence="1 2">
    <name type="scientific">Aliiglaciecola lipolytica E3</name>
    <dbReference type="NCBI Taxonomy" id="1127673"/>
    <lineage>
        <taxon>Bacteria</taxon>
        <taxon>Pseudomonadati</taxon>
        <taxon>Pseudomonadota</taxon>
        <taxon>Gammaproteobacteria</taxon>
        <taxon>Alteromonadales</taxon>
        <taxon>Alteromonadaceae</taxon>
        <taxon>Aliiglaciecola</taxon>
    </lineage>
</organism>
<name>K6Y3Q2_9ALTE</name>
<dbReference type="AlphaFoldDB" id="K6Y3Q2"/>
<sequence length="156" mass="17825">MEDLFTFIKNYSQSDVNRIMFSANGKEGKDLNYHFRDQICKSVFKEGVKAPDLLIKDLFRAEAIYCREILGSSQNLAALGALLLTQSLSKYIEDYLIGKHESFDTQCAVSLGYVGADVLKEVLNELKNSDVEFSEADFTKQEAVEFIQNYYDRTFK</sequence>
<reference evidence="1 2" key="1">
    <citation type="journal article" date="2017" name="Antonie Van Leeuwenhoek">
        <title>Rhizobium rhizosphaerae sp. nov., a novel species isolated from rice rhizosphere.</title>
        <authorList>
            <person name="Zhao J.J."/>
            <person name="Zhang J."/>
            <person name="Zhang R.J."/>
            <person name="Zhang C.W."/>
            <person name="Yin H.Q."/>
            <person name="Zhang X.X."/>
        </authorList>
    </citation>
    <scope>NUCLEOTIDE SEQUENCE [LARGE SCALE GENOMIC DNA]</scope>
    <source>
        <strain evidence="1 2">E3</strain>
    </source>
</reference>
<dbReference type="STRING" id="1127673.GLIP_0238"/>
<evidence type="ECO:0000313" key="2">
    <source>
        <dbReference type="Proteomes" id="UP000006334"/>
    </source>
</evidence>
<evidence type="ECO:0000313" key="1">
    <source>
        <dbReference type="EMBL" id="GAC12892.1"/>
    </source>
</evidence>
<gene>
    <name evidence="1" type="ORF">GLIP_0238</name>
</gene>
<comment type="caution">
    <text evidence="1">The sequence shown here is derived from an EMBL/GenBank/DDBJ whole genome shotgun (WGS) entry which is preliminary data.</text>
</comment>
<accession>K6Y3Q2</accession>
<keyword evidence="2" id="KW-1185">Reference proteome</keyword>
<dbReference type="RefSeq" id="WP_008842712.1">
    <property type="nucleotide sequence ID" value="NZ_BAEN01000009.1"/>
</dbReference>
<dbReference type="Proteomes" id="UP000006334">
    <property type="component" value="Unassembled WGS sequence"/>
</dbReference>